<reference evidence="1 2" key="2">
    <citation type="journal article" date="2016" name="Genome Announc.">
        <title>Complete Genome Sequence of a Strain of Azospirillum thiophilum Isolated from a Sulfide Spring.</title>
        <authorList>
            <person name="Fomenkov A."/>
            <person name="Vincze T."/>
            <person name="Grabovich M."/>
            <person name="Anton B.P."/>
            <person name="Dubinina G."/>
            <person name="Orlova M."/>
            <person name="Belousova E."/>
            <person name="Roberts R.J."/>
        </authorList>
    </citation>
    <scope>NUCLEOTIDE SEQUENCE [LARGE SCALE GENOMIC DNA]</scope>
    <source>
        <strain evidence="1 2">BV-S</strain>
    </source>
</reference>
<dbReference type="Pfam" id="PF06620">
    <property type="entry name" value="DUF1150"/>
    <property type="match status" value="1"/>
</dbReference>
<reference evidence="2" key="1">
    <citation type="submission" date="2015-08" db="EMBL/GenBank/DDBJ databases">
        <title>Complete Genome Sequence of Azospirillum thiophilum BV-S.</title>
        <authorList>
            <person name="Fomenkov A."/>
            <person name="Vincze T."/>
            <person name="Grabovich M."/>
            <person name="Dubinina G."/>
            <person name="Orlova M."/>
            <person name="Belousova E."/>
            <person name="Roberts R.J."/>
        </authorList>
    </citation>
    <scope>NUCLEOTIDE SEQUENCE [LARGE SCALE GENOMIC DNA]</scope>
    <source>
        <strain evidence="2">BV-S</strain>
    </source>
</reference>
<keyword evidence="2" id="KW-1185">Reference proteome</keyword>
<dbReference type="EMBL" id="CP012401">
    <property type="protein sequence ID" value="ALG70724.1"/>
    <property type="molecule type" value="Genomic_DNA"/>
</dbReference>
<evidence type="ECO:0008006" key="3">
    <source>
        <dbReference type="Google" id="ProtNLM"/>
    </source>
</evidence>
<proteinExistence type="predicted"/>
<dbReference type="AlphaFoldDB" id="A0AAC8VWE7"/>
<accession>A0AAC8VWE7</accession>
<protein>
    <recommendedName>
        <fullName evidence="3">DUF1150 family protein</fullName>
    </recommendedName>
</protein>
<dbReference type="KEGG" id="ati:AL072_07140"/>
<sequence>MMMINDTHSQLRQLSPQDFAGFGLGDVAYVRHVEVDGTLAFAIHAADGTPLSVVAERDLAFAAIVQNDMEPVSVH</sequence>
<organism evidence="1 2">
    <name type="scientific">Azospirillum thiophilum</name>
    <dbReference type="NCBI Taxonomy" id="528244"/>
    <lineage>
        <taxon>Bacteria</taxon>
        <taxon>Pseudomonadati</taxon>
        <taxon>Pseudomonadota</taxon>
        <taxon>Alphaproteobacteria</taxon>
        <taxon>Rhodospirillales</taxon>
        <taxon>Azospirillaceae</taxon>
        <taxon>Azospirillum</taxon>
    </lineage>
</organism>
<gene>
    <name evidence="1" type="ORF">AL072_07140</name>
</gene>
<evidence type="ECO:0000313" key="1">
    <source>
        <dbReference type="EMBL" id="ALG70724.1"/>
    </source>
</evidence>
<name>A0AAC8VWE7_9PROT</name>
<evidence type="ECO:0000313" key="2">
    <source>
        <dbReference type="Proteomes" id="UP000069935"/>
    </source>
</evidence>
<dbReference type="InterPro" id="IPR009531">
    <property type="entry name" value="DUF1150"/>
</dbReference>
<dbReference type="Proteomes" id="UP000069935">
    <property type="component" value="Chromosome 1"/>
</dbReference>
<dbReference type="RefSeq" id="WP_045580914.1">
    <property type="nucleotide sequence ID" value="NZ_CP012401.1"/>
</dbReference>